<reference evidence="4 5" key="1">
    <citation type="submission" date="2023-06" db="EMBL/GenBank/DDBJ databases">
        <title>Sporosarcina sp. nov., isolated from Korean tranditional fermented seafood 'Jeotgal'.</title>
        <authorList>
            <person name="Yang A.I."/>
            <person name="Shin N.-R."/>
        </authorList>
    </citation>
    <scope>NUCLEOTIDE SEQUENCE [LARGE SCALE GENOMIC DNA]</scope>
    <source>
        <strain evidence="4 5">T2O-4</strain>
    </source>
</reference>
<dbReference type="Pfam" id="PF13514">
    <property type="entry name" value="AAA_27"/>
    <property type="match status" value="1"/>
</dbReference>
<keyword evidence="2" id="KW-0472">Membrane</keyword>
<accession>A0ABZ0L1S1</accession>
<evidence type="ECO:0000259" key="3">
    <source>
        <dbReference type="Pfam" id="PF13514"/>
    </source>
</evidence>
<dbReference type="InterPro" id="IPR038734">
    <property type="entry name" value="YhaN_AAA"/>
</dbReference>
<dbReference type="SUPFAM" id="SSF52540">
    <property type="entry name" value="P-loop containing nucleoside triphosphate hydrolases"/>
    <property type="match status" value="1"/>
</dbReference>
<dbReference type="PANTHER" id="PTHR41259">
    <property type="entry name" value="DOUBLE-STRAND BREAK REPAIR RAD50 ATPASE, PUTATIVE-RELATED"/>
    <property type="match status" value="1"/>
</dbReference>
<evidence type="ECO:0000256" key="1">
    <source>
        <dbReference type="SAM" id="Coils"/>
    </source>
</evidence>
<feature type="coiled-coil region" evidence="1">
    <location>
        <begin position="274"/>
        <end position="308"/>
    </location>
</feature>
<keyword evidence="1" id="KW-0175">Coiled coil</keyword>
<feature type="transmembrane region" description="Helical" evidence="2">
    <location>
        <begin position="476"/>
        <end position="494"/>
    </location>
</feature>
<keyword evidence="2" id="KW-1133">Transmembrane helix</keyword>
<dbReference type="Proteomes" id="UP001303902">
    <property type="component" value="Chromosome"/>
</dbReference>
<dbReference type="RefSeq" id="WP_317965883.1">
    <property type="nucleotide sequence ID" value="NZ_CP129118.1"/>
</dbReference>
<organism evidence="4 5">
    <name type="scientific">Sporosarcina oncorhynchi</name>
    <dbReference type="NCBI Taxonomy" id="3056444"/>
    <lineage>
        <taxon>Bacteria</taxon>
        <taxon>Bacillati</taxon>
        <taxon>Bacillota</taxon>
        <taxon>Bacilli</taxon>
        <taxon>Bacillales</taxon>
        <taxon>Caryophanaceae</taxon>
        <taxon>Sporosarcina</taxon>
    </lineage>
</organism>
<dbReference type="EMBL" id="CP129118">
    <property type="protein sequence ID" value="WOV86571.1"/>
    <property type="molecule type" value="Genomic_DNA"/>
</dbReference>
<proteinExistence type="predicted"/>
<feature type="domain" description="YhaN AAA" evidence="3">
    <location>
        <begin position="1"/>
        <end position="200"/>
    </location>
</feature>
<dbReference type="InterPro" id="IPR027417">
    <property type="entry name" value="P-loop_NTPase"/>
</dbReference>
<evidence type="ECO:0000256" key="2">
    <source>
        <dbReference type="SAM" id="Phobius"/>
    </source>
</evidence>
<dbReference type="Gene3D" id="3.40.50.300">
    <property type="entry name" value="P-loop containing nucleotide triphosphate hydrolases"/>
    <property type="match status" value="2"/>
</dbReference>
<gene>
    <name evidence="4" type="ORF">QWT69_11710</name>
</gene>
<feature type="coiled-coil region" evidence="1">
    <location>
        <begin position="739"/>
        <end position="773"/>
    </location>
</feature>
<keyword evidence="5" id="KW-1185">Reference proteome</keyword>
<evidence type="ECO:0000313" key="4">
    <source>
        <dbReference type="EMBL" id="WOV86571.1"/>
    </source>
</evidence>
<protein>
    <submittedName>
        <fullName evidence="4">AAA family ATPase</fullName>
    </submittedName>
</protein>
<sequence>MKIKKLDIYGFGKHENKTIDFSENVNVIYGRNEAGKTTIQQFILQILFGFPQKNSTQLRYEPKSGGKYGGRIYIDDAIYGDCMIERVRGKSSGEVTVQFEDGTQGGEEALNTIVRQYDRASFESVFSFSVLQLQGFEKMDETELSRTLLASGTTGIDSLMQLEKKMEKEAGDLFKKSGRVPEMNVLLQQLKELEDDLKKERDRLSSYSPKVRRISEIEKQWVDGKKQHEQLRTDNRQLGAQLQSLPLYRRKKILMDKLADVHKDRFPAEGVRRYETAHSRLTETEVKLRGLKEEIRSIRDRLEKDDDVNRLSEMQRLLAREPEWHEWHAGVNTLNDNLRQFTAKKLRLLDRLGLTEAEEILAGDVSIHKEEQLYEHLQKLTEMDQQLGYVDRQLSEVEHERKDLMLQQQALQEKAPSPSEEKQIEEWPKNRGRLAEARVYVNTRQKNATSGNAMVALLLLVAAIGTVVFGLTEKQWVVVIFGLFIAAGAAFLITGKRNHTGGSMHEDMQRIIEEFGGKEQQMERLVENMHAYRSNQSRLRGSIATNDRKMVQLESEYEAIAREKEVLENKLQNLFLGYGLAKIPNTGILHEFFGMARSVQETERELLHSQEQLRMLKNQIAARTEKIESVVGNDGPEHTLYERLRAAYMTLRSTEQMQAGLSERLEVILVEKKEADELVAAYSKQIEELFHEAGVQSEGHYYEAQKNVERTLLLKSQLEDCEAQLANVRIIDKFADVTEEELKIAMSDNDEQIVQLEKELDLLIEEKSSLKAETEKLLTDEVYQTKQQYFEMKKAEFAELADRWAVRQAIVQAINGMMKELKDRKLPEVLEQAENLFSELTAGVYVGLEITENGLFRAVANDGTRYPIIELSQATKEQAYISLRLSLAIAMEKTAPFPILMDDPFVHFDGERLQRMLTIVGQLSEKHQFIYMTCHDKIREEWTTARIINVSAIGNDKGAIAT</sequence>
<dbReference type="PANTHER" id="PTHR41259:SF1">
    <property type="entry name" value="DOUBLE-STRAND BREAK REPAIR RAD50 ATPASE, PUTATIVE-RELATED"/>
    <property type="match status" value="1"/>
</dbReference>
<keyword evidence="2" id="KW-0812">Transmembrane</keyword>
<name>A0ABZ0L1S1_9BACL</name>
<feature type="transmembrane region" description="Helical" evidence="2">
    <location>
        <begin position="453"/>
        <end position="470"/>
    </location>
</feature>
<evidence type="ECO:0000313" key="5">
    <source>
        <dbReference type="Proteomes" id="UP001303902"/>
    </source>
</evidence>